<protein>
    <recommendedName>
        <fullName evidence="4">DUF3570 domain-containing protein</fullName>
    </recommendedName>
</protein>
<evidence type="ECO:0000313" key="2">
    <source>
        <dbReference type="EMBL" id="KKO44867.1"/>
    </source>
</evidence>
<dbReference type="PROSITE" id="PS51257">
    <property type="entry name" value="PROKAR_LIPOPROTEIN"/>
    <property type="match status" value="1"/>
</dbReference>
<dbReference type="PATRIC" id="fig|336831.14.peg.3499"/>
<dbReference type="InterPro" id="IPR021953">
    <property type="entry name" value="DUF3570"/>
</dbReference>
<reference evidence="2 3" key="1">
    <citation type="submission" date="2015-03" db="EMBL/GenBank/DDBJ databases">
        <title>Draft genome sequences of two protease-producing strains of Arsukibacterium isolated from two cold and alkaline environments.</title>
        <authorList>
            <person name="Lylloff J.E."/>
            <person name="Skov L.B."/>
            <person name="Jepsen M."/>
            <person name="Hallin P.F."/>
            <person name="Sorensen S.J."/>
            <person name="Stougaard P."/>
            <person name="Glaring M.A."/>
        </authorList>
    </citation>
    <scope>NUCLEOTIDE SEQUENCE [LARGE SCALE GENOMIC DNA]</scope>
    <source>
        <strain evidence="2 3">GCM72</strain>
    </source>
</reference>
<accession>A0A0M2V1Y2</accession>
<proteinExistence type="predicted"/>
<evidence type="ECO:0000313" key="3">
    <source>
        <dbReference type="Proteomes" id="UP000034228"/>
    </source>
</evidence>
<dbReference type="RefSeq" id="WP_046558254.1">
    <property type="nucleotide sequence ID" value="NZ_LAHO01000013.1"/>
</dbReference>
<dbReference type="Pfam" id="PF12094">
    <property type="entry name" value="DUF3570"/>
    <property type="match status" value="1"/>
</dbReference>
<sequence>MQLKQLANISAALAAASCALLGQPAQAGTVLDDWQFNSAILLYNETDRVSAGEAILTARADFGDDKYLNLGLVVDALTGASATGAVSQPYVQSFTRPSGRGSYDVAPGDTPLDDTFHDTRVQLDANWEQPFAQNWRVSGGGHVSKEYDYLSISLNGSVARDFNQKNTTLSLGLALSHDTVSPEGGIASAFAPMLLRSNFDDDGSYQTAFDATRDRAEDTKDTVDLLLGLTQVINRNWLMQFNYSLSMADGYMTDPFKLVSVVNSNGEVQQNLYENRPDKRTKHSLYWQNKLHLSGSYLDASYRYMWDDWELTSHTADLKWRLPVGGGWYAEPQLRYYQQSAAEFYMPFMLQTDPRPQFASADYRIGKMNTYTLGAKFGTKLAAGNELSFRIALYQQNPQNDGVAAPGVLADIDLYEKVTAISAQVSYSF</sequence>
<dbReference type="Proteomes" id="UP000034228">
    <property type="component" value="Unassembled WGS sequence"/>
</dbReference>
<comment type="caution">
    <text evidence="2">The sequence shown here is derived from an EMBL/GenBank/DDBJ whole genome shotgun (WGS) entry which is preliminary data.</text>
</comment>
<feature type="chain" id="PRO_5005644264" description="DUF3570 domain-containing protein" evidence="1">
    <location>
        <begin position="28"/>
        <end position="429"/>
    </location>
</feature>
<keyword evidence="1" id="KW-0732">Signal</keyword>
<name>A0A0M2V1Y2_9GAMM</name>
<gene>
    <name evidence="2" type="ORF">WG68_13645</name>
</gene>
<dbReference type="Gene3D" id="2.40.128.130">
    <property type="entry name" value="Autotransporter beta-domain"/>
    <property type="match status" value="1"/>
</dbReference>
<keyword evidence="3" id="KW-1185">Reference proteome</keyword>
<dbReference type="OrthoDB" id="5450709at2"/>
<dbReference type="STRING" id="336831.WG68_13645"/>
<evidence type="ECO:0008006" key="4">
    <source>
        <dbReference type="Google" id="ProtNLM"/>
    </source>
</evidence>
<evidence type="ECO:0000256" key="1">
    <source>
        <dbReference type="SAM" id="SignalP"/>
    </source>
</evidence>
<feature type="signal peptide" evidence="1">
    <location>
        <begin position="1"/>
        <end position="27"/>
    </location>
</feature>
<organism evidence="2 3">
    <name type="scientific">Arsukibacterium ikkense</name>
    <dbReference type="NCBI Taxonomy" id="336831"/>
    <lineage>
        <taxon>Bacteria</taxon>
        <taxon>Pseudomonadati</taxon>
        <taxon>Pseudomonadota</taxon>
        <taxon>Gammaproteobacteria</taxon>
        <taxon>Chromatiales</taxon>
        <taxon>Chromatiaceae</taxon>
        <taxon>Arsukibacterium</taxon>
    </lineage>
</organism>
<dbReference type="SUPFAM" id="SSF56935">
    <property type="entry name" value="Porins"/>
    <property type="match status" value="1"/>
</dbReference>
<dbReference type="AlphaFoldDB" id="A0A0M2V1Y2"/>
<dbReference type="EMBL" id="LAHO01000013">
    <property type="protein sequence ID" value="KKO44867.1"/>
    <property type="molecule type" value="Genomic_DNA"/>
</dbReference>
<dbReference type="InterPro" id="IPR036709">
    <property type="entry name" value="Autotransporte_beta_dom_sf"/>
</dbReference>